<dbReference type="PRINTS" id="PR00413">
    <property type="entry name" value="HADHALOGNASE"/>
</dbReference>
<dbReference type="SUPFAM" id="SSF56784">
    <property type="entry name" value="HAD-like"/>
    <property type="match status" value="1"/>
</dbReference>
<dbReference type="PANTHER" id="PTHR43434">
    <property type="entry name" value="PHOSPHOGLYCOLATE PHOSPHATASE"/>
    <property type="match status" value="1"/>
</dbReference>
<dbReference type="OrthoDB" id="9809962at2"/>
<evidence type="ECO:0008006" key="3">
    <source>
        <dbReference type="Google" id="ProtNLM"/>
    </source>
</evidence>
<keyword evidence="2" id="KW-1185">Reference proteome</keyword>
<reference evidence="1 2" key="1">
    <citation type="journal article" date="2016" name="Gut Pathog.">
        <title>Whole genome sequencing of "Faecalibaculum rodentium" ALO17, isolated from C57BL/6J laboratory mouse feces.</title>
        <authorList>
            <person name="Lim S."/>
            <person name="Chang D.H."/>
            <person name="Ahn S."/>
            <person name="Kim B.C."/>
        </authorList>
    </citation>
    <scope>NUCLEOTIDE SEQUENCE [LARGE SCALE GENOMIC DNA]</scope>
    <source>
        <strain evidence="1 2">Alo17</strain>
    </source>
</reference>
<dbReference type="PANTHER" id="PTHR43434:SF1">
    <property type="entry name" value="PHOSPHOGLYCOLATE PHOSPHATASE"/>
    <property type="match status" value="1"/>
</dbReference>
<dbReference type="GO" id="GO:0006281">
    <property type="term" value="P:DNA repair"/>
    <property type="evidence" value="ECO:0007669"/>
    <property type="project" value="TreeGrafter"/>
</dbReference>
<dbReference type="InterPro" id="IPR006439">
    <property type="entry name" value="HAD-SF_hydro_IA"/>
</dbReference>
<sequence>MTMTDKHLAGTQAAPELDVSRADTLLFDLDGTLLPMDEELFVKLYMHALSQAFADRYDPALMQKTLWESVGLMVGNDLDVTNETRLWELMESRFPGISTHKEDFDAFYRTGFDAAQPACPIREGTGAFLEELKKQGWRLILATNPIFPETAVRQRLQWAGVDPAIFADITTYENSTRCKPNPAYYTEILERNQLDPAKCIMIGNDTSEDMIARSLGMQTFLLTEHLIDRKNLGTDQWPHGDFPALMKAFGVDTEAGN</sequence>
<dbReference type="SFLD" id="SFLDS00003">
    <property type="entry name" value="Haloacid_Dehalogenase"/>
    <property type="match status" value="1"/>
</dbReference>
<dbReference type="GO" id="GO:0008967">
    <property type="term" value="F:phosphoglycolate phosphatase activity"/>
    <property type="evidence" value="ECO:0007669"/>
    <property type="project" value="TreeGrafter"/>
</dbReference>
<dbReference type="Proteomes" id="UP000069771">
    <property type="component" value="Chromosome"/>
</dbReference>
<name>A0A140DWY1_9FIRM</name>
<protein>
    <recommendedName>
        <fullName evidence="3">Haloacid dehalogenase</fullName>
    </recommendedName>
</protein>
<proteinExistence type="predicted"/>
<dbReference type="Gene3D" id="3.40.50.1000">
    <property type="entry name" value="HAD superfamily/HAD-like"/>
    <property type="match status" value="1"/>
</dbReference>
<dbReference type="InterPro" id="IPR050155">
    <property type="entry name" value="HAD-like_hydrolase_sf"/>
</dbReference>
<dbReference type="GeneID" id="78478625"/>
<dbReference type="AlphaFoldDB" id="A0A140DWY1"/>
<evidence type="ECO:0000313" key="1">
    <source>
        <dbReference type="EMBL" id="AMK55158.1"/>
    </source>
</evidence>
<dbReference type="InterPro" id="IPR023214">
    <property type="entry name" value="HAD_sf"/>
</dbReference>
<gene>
    <name evidence="1" type="ORF">AALO17_20240</name>
</gene>
<dbReference type="RefSeq" id="WP_082743342.1">
    <property type="nucleotide sequence ID" value="NZ_CP011391.1"/>
</dbReference>
<accession>A0A140DWY1</accession>
<organism evidence="1 2">
    <name type="scientific">Faecalibaculum rodentium</name>
    <dbReference type="NCBI Taxonomy" id="1702221"/>
    <lineage>
        <taxon>Bacteria</taxon>
        <taxon>Bacillati</taxon>
        <taxon>Bacillota</taxon>
        <taxon>Erysipelotrichia</taxon>
        <taxon>Erysipelotrichales</taxon>
        <taxon>Erysipelotrichaceae</taxon>
        <taxon>Faecalibaculum</taxon>
    </lineage>
</organism>
<dbReference type="KEGG" id="fro:AALO17_20240"/>
<dbReference type="SFLD" id="SFLDG01129">
    <property type="entry name" value="C1.5:_HAD__Beta-PGM__Phosphata"/>
    <property type="match status" value="1"/>
</dbReference>
<dbReference type="EMBL" id="CP011391">
    <property type="protein sequence ID" value="AMK55158.1"/>
    <property type="molecule type" value="Genomic_DNA"/>
</dbReference>
<dbReference type="Pfam" id="PF00702">
    <property type="entry name" value="Hydrolase"/>
    <property type="match status" value="1"/>
</dbReference>
<dbReference type="InterPro" id="IPR036412">
    <property type="entry name" value="HAD-like_sf"/>
</dbReference>
<dbReference type="PATRIC" id="fig|1702221.3.peg.1969"/>
<dbReference type="STRING" id="1702221.AALO17_20240"/>
<evidence type="ECO:0000313" key="2">
    <source>
        <dbReference type="Proteomes" id="UP000069771"/>
    </source>
</evidence>